<dbReference type="Proteomes" id="UP001322277">
    <property type="component" value="Chromosome 4"/>
</dbReference>
<evidence type="ECO:0000313" key="3">
    <source>
        <dbReference type="Proteomes" id="UP001322277"/>
    </source>
</evidence>
<dbReference type="GeneID" id="87942932"/>
<name>A0AAX4IDC0_9PEZI</name>
<dbReference type="KEGG" id="cdet:87942932"/>
<keyword evidence="3" id="KW-1185">Reference proteome</keyword>
<reference evidence="3" key="1">
    <citation type="journal article" date="2023" name="bioRxiv">
        <title>Complete genome of the Medicago anthracnose fungus, Colletotrichum destructivum, reveals a mini-chromosome-like region within a core chromosome.</title>
        <authorList>
            <person name="Lapalu N."/>
            <person name="Simon A."/>
            <person name="Lu A."/>
            <person name="Plaumann P.-L."/>
            <person name="Amselem J."/>
            <person name="Pigne S."/>
            <person name="Auger A."/>
            <person name="Koch C."/>
            <person name="Dallery J.-F."/>
            <person name="O'Connell R.J."/>
        </authorList>
    </citation>
    <scope>NUCLEOTIDE SEQUENCE [LARGE SCALE GENOMIC DNA]</scope>
    <source>
        <strain evidence="3">CBS 520.97</strain>
    </source>
</reference>
<feature type="compositionally biased region" description="Polar residues" evidence="1">
    <location>
        <begin position="1"/>
        <end position="11"/>
    </location>
</feature>
<dbReference type="AlphaFoldDB" id="A0AAX4IDC0"/>
<dbReference type="RefSeq" id="XP_062778639.1">
    <property type="nucleotide sequence ID" value="XM_062922588.1"/>
</dbReference>
<sequence length="93" mass="10225">MRGRGRSQQEGGTCRPAALPHSVKKVPISSSGSELAKIDHPQVRTDWYLYNSPHFLQVQIHLMTYATASQSQVVRPGRAAQGQGSWIVGPHMC</sequence>
<accession>A0AAX4IDC0</accession>
<organism evidence="2 3">
    <name type="scientific">Colletotrichum destructivum</name>
    <dbReference type="NCBI Taxonomy" id="34406"/>
    <lineage>
        <taxon>Eukaryota</taxon>
        <taxon>Fungi</taxon>
        <taxon>Dikarya</taxon>
        <taxon>Ascomycota</taxon>
        <taxon>Pezizomycotina</taxon>
        <taxon>Sordariomycetes</taxon>
        <taxon>Hypocreomycetidae</taxon>
        <taxon>Glomerellales</taxon>
        <taxon>Glomerellaceae</taxon>
        <taxon>Colletotrichum</taxon>
        <taxon>Colletotrichum destructivum species complex</taxon>
    </lineage>
</organism>
<feature type="region of interest" description="Disordered" evidence="1">
    <location>
        <begin position="1"/>
        <end position="32"/>
    </location>
</feature>
<dbReference type="EMBL" id="CP137308">
    <property type="protein sequence ID" value="WQF81415.1"/>
    <property type="molecule type" value="Genomic_DNA"/>
</dbReference>
<proteinExistence type="predicted"/>
<gene>
    <name evidence="2" type="ORF">CDEST_06429</name>
</gene>
<evidence type="ECO:0000313" key="2">
    <source>
        <dbReference type="EMBL" id="WQF81415.1"/>
    </source>
</evidence>
<protein>
    <submittedName>
        <fullName evidence="2">Uncharacterized protein</fullName>
    </submittedName>
</protein>
<evidence type="ECO:0000256" key="1">
    <source>
        <dbReference type="SAM" id="MobiDB-lite"/>
    </source>
</evidence>